<keyword evidence="4" id="KW-1185">Reference proteome</keyword>
<feature type="domain" description="DUF3615" evidence="2">
    <location>
        <begin position="335"/>
        <end position="404"/>
    </location>
</feature>
<reference evidence="3" key="2">
    <citation type="submission" date="2018-04" db="EMBL/GenBank/DDBJ databases">
        <title>OnivRS2 (Oryza nivara Reference Sequence Version 2).</title>
        <authorList>
            <person name="Zhang J."/>
            <person name="Kudrna D."/>
            <person name="Lee S."/>
            <person name="Talag J."/>
            <person name="Rajasekar S."/>
            <person name="Welchert J."/>
            <person name="Hsing Y.-I."/>
            <person name="Wing R.A."/>
        </authorList>
    </citation>
    <scope>NUCLEOTIDE SEQUENCE [LARGE SCALE GENOMIC DNA]</scope>
    <source>
        <strain evidence="3">SL10</strain>
    </source>
</reference>
<sequence>MTFTELLPQLISSGAIVSTPSFQLTCTTSPSSPLGAAVVRGVTPSTPPSHHHPPPAARSDRIRVRARRATRRRPAWLRARPHDGAAVGGGGAEGGAAANSVAEGRAVVAGRRGGEALLHMRADTEQQAKVDTERPDIRPGLAGDPEHSKVSLGIVLEQLALIDSPHPELPLHGGDEREALEDGACNGDDNRTLNFFKKGTCHFISNKISSCRRNHPLVVLSLPPPCSIFSCHRSHPLQVLAPQPPLSVDLLAARAAAAATRSTSSHRGGKSDHRRRRVGFEAPESVGFVVSRLGPAAFYINDLVSRYGASYKEPETKTEYEQNKDKSQTSTCAGLAIQYYEDNEGVKLKEVSLVDSHVFECKWVDPNDDRLCFHVSFKAKAPSYPTKKFFFAEVVGRDSTVNNCRFCTGLWHPMDGGFIARRPGGGSVVVHGDAAAMPAAHGGGAQGRPRAASRRGGGGSAVVHGGATAMPATHGGVAQVRPKAAAGRGGPQRSEEARDADAAGSSEEACDAGVTGSGEEARGRERQGGLRRQRDRACRCGSRQCGGRRLRRGGPKRLPIVLARVTGGEP</sequence>
<feature type="region of interest" description="Disordered" evidence="1">
    <location>
        <begin position="80"/>
        <end position="99"/>
    </location>
</feature>
<dbReference type="EnsemblPlants" id="ONIVA04G21130.1">
    <property type="protein sequence ID" value="ONIVA04G21130.1"/>
    <property type="gene ID" value="ONIVA04G21130"/>
</dbReference>
<feature type="region of interest" description="Disordered" evidence="1">
    <location>
        <begin position="125"/>
        <end position="145"/>
    </location>
</feature>
<dbReference type="Gramene" id="ONIVA04G21130.1">
    <property type="protein sequence ID" value="ONIVA04G21130.1"/>
    <property type="gene ID" value="ONIVA04G21130"/>
</dbReference>
<dbReference type="Proteomes" id="UP000006591">
    <property type="component" value="Chromosome 4"/>
</dbReference>
<accession>A0A0E0H4Q7</accession>
<feature type="region of interest" description="Disordered" evidence="1">
    <location>
        <begin position="439"/>
        <end position="555"/>
    </location>
</feature>
<dbReference type="InterPro" id="IPR022059">
    <property type="entry name" value="DUF3615"/>
</dbReference>
<dbReference type="Pfam" id="PF12274">
    <property type="entry name" value="DUF3615"/>
    <property type="match status" value="1"/>
</dbReference>
<name>A0A0E0H4Q7_ORYNI</name>
<evidence type="ECO:0000259" key="2">
    <source>
        <dbReference type="Pfam" id="PF12274"/>
    </source>
</evidence>
<evidence type="ECO:0000256" key="1">
    <source>
        <dbReference type="SAM" id="MobiDB-lite"/>
    </source>
</evidence>
<dbReference type="AlphaFoldDB" id="A0A0E0H4Q7"/>
<feature type="compositionally biased region" description="Basic and acidic residues" evidence="1">
    <location>
        <begin position="519"/>
        <end position="528"/>
    </location>
</feature>
<feature type="compositionally biased region" description="Basic and acidic residues" evidence="1">
    <location>
        <begin position="125"/>
        <end position="137"/>
    </location>
</feature>
<feature type="region of interest" description="Disordered" evidence="1">
    <location>
        <begin position="38"/>
        <end position="63"/>
    </location>
</feature>
<evidence type="ECO:0000313" key="3">
    <source>
        <dbReference type="EnsemblPlants" id="ONIVA04G21130.1"/>
    </source>
</evidence>
<proteinExistence type="predicted"/>
<evidence type="ECO:0000313" key="4">
    <source>
        <dbReference type="Proteomes" id="UP000006591"/>
    </source>
</evidence>
<feature type="compositionally biased region" description="Basic residues" evidence="1">
    <location>
        <begin position="546"/>
        <end position="555"/>
    </location>
</feature>
<organism evidence="3">
    <name type="scientific">Oryza nivara</name>
    <name type="common">Indian wild rice</name>
    <name type="synonym">Oryza sativa f. spontanea</name>
    <dbReference type="NCBI Taxonomy" id="4536"/>
    <lineage>
        <taxon>Eukaryota</taxon>
        <taxon>Viridiplantae</taxon>
        <taxon>Streptophyta</taxon>
        <taxon>Embryophyta</taxon>
        <taxon>Tracheophyta</taxon>
        <taxon>Spermatophyta</taxon>
        <taxon>Magnoliopsida</taxon>
        <taxon>Liliopsida</taxon>
        <taxon>Poales</taxon>
        <taxon>Poaceae</taxon>
        <taxon>BOP clade</taxon>
        <taxon>Oryzoideae</taxon>
        <taxon>Oryzeae</taxon>
        <taxon>Oryzinae</taxon>
        <taxon>Oryza</taxon>
    </lineage>
</organism>
<reference evidence="3" key="1">
    <citation type="submission" date="2015-04" db="UniProtKB">
        <authorList>
            <consortium name="EnsemblPlants"/>
        </authorList>
    </citation>
    <scope>IDENTIFICATION</scope>
    <source>
        <strain evidence="3">SL10</strain>
    </source>
</reference>
<protein>
    <recommendedName>
        <fullName evidence="2">DUF3615 domain-containing protein</fullName>
    </recommendedName>
</protein>
<dbReference type="HOGENOM" id="CLU_478512_0_0_1"/>